<dbReference type="FunCoup" id="A0A2G5D0S2">
    <property type="interactions" value="209"/>
</dbReference>
<reference evidence="3 4" key="1">
    <citation type="submission" date="2017-09" db="EMBL/GenBank/DDBJ databases">
        <title>WGS assembly of Aquilegia coerulea Goldsmith.</title>
        <authorList>
            <person name="Hodges S."/>
            <person name="Kramer E."/>
            <person name="Nordborg M."/>
            <person name="Tomkins J."/>
            <person name="Borevitz J."/>
            <person name="Derieg N."/>
            <person name="Yan J."/>
            <person name="Mihaltcheva S."/>
            <person name="Hayes R.D."/>
            <person name="Rokhsar D."/>
        </authorList>
    </citation>
    <scope>NUCLEOTIDE SEQUENCE [LARGE SCALE GENOMIC DNA]</scope>
    <source>
        <strain evidence="4">cv. Goldsmith</strain>
    </source>
</reference>
<dbReference type="Pfam" id="PF01167">
    <property type="entry name" value="Tub"/>
    <property type="match status" value="1"/>
</dbReference>
<dbReference type="PANTHER" id="PTHR16517">
    <property type="entry name" value="TUBBY-RELATED"/>
    <property type="match status" value="1"/>
</dbReference>
<dbReference type="SUPFAM" id="SSF54518">
    <property type="entry name" value="Tubby C-terminal domain-like"/>
    <property type="match status" value="1"/>
</dbReference>
<dbReference type="InterPro" id="IPR000007">
    <property type="entry name" value="Tubby_C"/>
</dbReference>
<dbReference type="OrthoDB" id="8775810at2759"/>
<evidence type="ECO:0000313" key="3">
    <source>
        <dbReference type="EMBL" id="PIA37094.1"/>
    </source>
</evidence>
<keyword evidence="4" id="KW-1185">Reference proteome</keyword>
<comment type="similarity">
    <text evidence="1">Belongs to the TUB family.</text>
</comment>
<dbReference type="InterPro" id="IPR025659">
    <property type="entry name" value="Tubby-like_C"/>
</dbReference>
<dbReference type="AlphaFoldDB" id="A0A2G5D0S2"/>
<accession>A0A2G5D0S2</accession>
<dbReference type="EMBL" id="KZ305048">
    <property type="protein sequence ID" value="PIA37094.1"/>
    <property type="molecule type" value="Genomic_DNA"/>
</dbReference>
<protein>
    <recommendedName>
        <fullName evidence="2">Tubby C-terminal domain-containing protein</fullName>
    </recommendedName>
</protein>
<sequence>MSSKKSFVLRQSSYNSLYVNPLVVNNNNYHNNNNDLKHTRNCSDGDLIRRKTLGHQLFGDTNFVSSDNNNKENLIPPPPLLNSKESVVVSSKNKINVVPLGERNLSVEEELLHKNLPPSPLVAKSKLLKSSSLQLCMHLNEPDSTFGLKVWDHFESDHSSGANVWDHSDSEAAPASSWSTLPNRYLLCRPLPLDIGRCTCVIVKEALLEGQEGGCLYSLYTNEGQGRQDRKLALAHQRRRNGRSKFTVAQNAKGLLCSSDEGILGTITANFMGSKYNIWDQRSTLDPVKKQSNLLLAVVGFVPTITTCTGSYRSLRAWIPKHQSMQLKNTAKIQHINGLPKDWEVTKNKTQQLFSRVPHFNNISRQYELDFRERGRAGLRIQSSVKNFQLTLEESGRQPILQLGRVGKTKYVMDYRYPLTGYQAFSICLASIDSKLCCTV</sequence>
<dbReference type="PRINTS" id="PR01573">
    <property type="entry name" value="SUPERTUBBY"/>
</dbReference>
<dbReference type="Proteomes" id="UP000230069">
    <property type="component" value="Unassembled WGS sequence"/>
</dbReference>
<name>A0A2G5D0S2_AQUCA</name>
<dbReference type="Gene3D" id="3.20.90.10">
    <property type="entry name" value="Tubby Protein, Chain A"/>
    <property type="match status" value="1"/>
</dbReference>
<dbReference type="STRING" id="218851.A0A2G5D0S2"/>
<evidence type="ECO:0000313" key="4">
    <source>
        <dbReference type="Proteomes" id="UP000230069"/>
    </source>
</evidence>
<organism evidence="3 4">
    <name type="scientific">Aquilegia coerulea</name>
    <name type="common">Rocky mountain columbine</name>
    <dbReference type="NCBI Taxonomy" id="218851"/>
    <lineage>
        <taxon>Eukaryota</taxon>
        <taxon>Viridiplantae</taxon>
        <taxon>Streptophyta</taxon>
        <taxon>Embryophyta</taxon>
        <taxon>Tracheophyta</taxon>
        <taxon>Spermatophyta</taxon>
        <taxon>Magnoliopsida</taxon>
        <taxon>Ranunculales</taxon>
        <taxon>Ranunculaceae</taxon>
        <taxon>Thalictroideae</taxon>
        <taxon>Aquilegia</taxon>
    </lineage>
</organism>
<feature type="domain" description="Tubby C-terminal" evidence="2">
    <location>
        <begin position="188"/>
        <end position="434"/>
    </location>
</feature>
<evidence type="ECO:0000259" key="2">
    <source>
        <dbReference type="Pfam" id="PF01167"/>
    </source>
</evidence>
<proteinExistence type="inferred from homology"/>
<dbReference type="InParanoid" id="A0A2G5D0S2"/>
<dbReference type="PANTHER" id="PTHR16517:SF131">
    <property type="entry name" value="TUBBY-LIKE PROTEIN 8"/>
    <property type="match status" value="1"/>
</dbReference>
<evidence type="ECO:0000256" key="1">
    <source>
        <dbReference type="ARBA" id="ARBA00007129"/>
    </source>
</evidence>
<gene>
    <name evidence="3" type="ORF">AQUCO_03100091v1</name>
</gene>